<dbReference type="Proteomes" id="UP000001887">
    <property type="component" value="Chromosome"/>
</dbReference>
<evidence type="ECO:0000313" key="5">
    <source>
        <dbReference type="Proteomes" id="UP000001887"/>
    </source>
</evidence>
<feature type="transmembrane region" description="Helical" evidence="2">
    <location>
        <begin position="381"/>
        <end position="402"/>
    </location>
</feature>
<dbReference type="PANTHER" id="PTHR34978:SF3">
    <property type="entry name" value="SLR0241 PROTEIN"/>
    <property type="match status" value="1"/>
</dbReference>
<feature type="region of interest" description="Disordered" evidence="1">
    <location>
        <begin position="503"/>
        <end position="607"/>
    </location>
</feature>
<dbReference type="CDD" id="cd07341">
    <property type="entry name" value="M56_BlaR1_MecR1_like"/>
    <property type="match status" value="1"/>
</dbReference>
<feature type="domain" description="Peptidase M56" evidence="3">
    <location>
        <begin position="172"/>
        <end position="336"/>
    </location>
</feature>
<gene>
    <name evidence="4" type="ordered locus">Psta_1921</name>
</gene>
<keyword evidence="5" id="KW-1185">Reference proteome</keyword>
<dbReference type="OrthoDB" id="219918at2"/>
<feature type="compositionally biased region" description="Basic and acidic residues" evidence="1">
    <location>
        <begin position="411"/>
        <end position="478"/>
    </location>
</feature>
<accession>D2QZW2</accession>
<organism evidence="4 5">
    <name type="scientific">Pirellula staleyi (strain ATCC 27377 / DSM 6068 / ICPB 4128)</name>
    <name type="common">Pirella staleyi</name>
    <dbReference type="NCBI Taxonomy" id="530564"/>
    <lineage>
        <taxon>Bacteria</taxon>
        <taxon>Pseudomonadati</taxon>
        <taxon>Planctomycetota</taxon>
        <taxon>Planctomycetia</taxon>
        <taxon>Pirellulales</taxon>
        <taxon>Pirellulaceae</taxon>
        <taxon>Pirellula</taxon>
    </lineage>
</organism>
<feature type="transmembrane region" description="Helical" evidence="2">
    <location>
        <begin position="55"/>
        <end position="74"/>
    </location>
</feature>
<name>D2QZW2_PIRSD</name>
<dbReference type="InterPro" id="IPR052173">
    <property type="entry name" value="Beta-lactam_resp_regulator"/>
</dbReference>
<feature type="transmembrane region" description="Helical" evidence="2">
    <location>
        <begin position="22"/>
        <end position="43"/>
    </location>
</feature>
<evidence type="ECO:0000256" key="2">
    <source>
        <dbReference type="SAM" id="Phobius"/>
    </source>
</evidence>
<feature type="transmembrane region" description="Helical" evidence="2">
    <location>
        <begin position="160"/>
        <end position="185"/>
    </location>
</feature>
<reference evidence="4 5" key="1">
    <citation type="journal article" date="2009" name="Stand. Genomic Sci.">
        <title>Complete genome sequence of Pirellula staleyi type strain (ATCC 27377).</title>
        <authorList>
            <person name="Clum A."/>
            <person name="Tindall B.J."/>
            <person name="Sikorski J."/>
            <person name="Ivanova N."/>
            <person name="Mavrommatis K."/>
            <person name="Lucas S."/>
            <person name="Glavina del Rio T."/>
            <person name="Nolan M."/>
            <person name="Chen F."/>
            <person name="Tice H."/>
            <person name="Pitluck S."/>
            <person name="Cheng J.F."/>
            <person name="Chertkov O."/>
            <person name="Brettin T."/>
            <person name="Han C."/>
            <person name="Detter J.C."/>
            <person name="Kuske C."/>
            <person name="Bruce D."/>
            <person name="Goodwin L."/>
            <person name="Ovchinikova G."/>
            <person name="Pati A."/>
            <person name="Mikhailova N."/>
            <person name="Chen A."/>
            <person name="Palaniappan K."/>
            <person name="Land M."/>
            <person name="Hauser L."/>
            <person name="Chang Y.J."/>
            <person name="Jeffries C.D."/>
            <person name="Chain P."/>
            <person name="Rohde M."/>
            <person name="Goker M."/>
            <person name="Bristow J."/>
            <person name="Eisen J.A."/>
            <person name="Markowitz V."/>
            <person name="Hugenholtz P."/>
            <person name="Kyrpides N.C."/>
            <person name="Klenk H.P."/>
            <person name="Lapidus A."/>
        </authorList>
    </citation>
    <scope>NUCLEOTIDE SEQUENCE [LARGE SCALE GENOMIC DNA]</scope>
    <source>
        <strain evidence="5">ATCC 27377 / DSM 6068 / ICPB 4128</strain>
    </source>
</reference>
<dbReference type="AlphaFoldDB" id="D2QZW2"/>
<dbReference type="KEGG" id="psl:Psta_1921"/>
<keyword evidence="2" id="KW-1133">Transmembrane helix</keyword>
<feature type="compositionally biased region" description="Basic and acidic residues" evidence="1">
    <location>
        <begin position="513"/>
        <end position="599"/>
    </location>
</feature>
<dbReference type="STRING" id="530564.Psta_1921"/>
<evidence type="ECO:0000256" key="1">
    <source>
        <dbReference type="SAM" id="MobiDB-lite"/>
    </source>
</evidence>
<feature type="region of interest" description="Disordered" evidence="1">
    <location>
        <begin position="405"/>
        <end position="478"/>
    </location>
</feature>
<dbReference type="EMBL" id="CP001848">
    <property type="protein sequence ID" value="ADB16595.1"/>
    <property type="molecule type" value="Genomic_DNA"/>
</dbReference>
<proteinExistence type="predicted"/>
<evidence type="ECO:0000313" key="4">
    <source>
        <dbReference type="EMBL" id="ADB16595.1"/>
    </source>
</evidence>
<dbReference type="Gene3D" id="3.30.2010.10">
    <property type="entry name" value="Metalloproteases ('zincins'), catalytic domain"/>
    <property type="match status" value="1"/>
</dbReference>
<keyword evidence="2" id="KW-0812">Transmembrane</keyword>
<dbReference type="HOGENOM" id="CLU_490646_0_0_0"/>
<keyword evidence="2" id="KW-0472">Membrane</keyword>
<sequence length="607" mass="67608">MSDAIVSWGLELLRQTELLRTFALHFLWQAPLVTFLVAGLLRLPWFRNPKAAHHLLVSALALLIAAPLMTALLAPPHQPWLASLIEAAPHVLQDDNEQAKQIPEHVEADLGVMDAVELAAADDREPNDLAWEGIASLAESESQSNSSSTYSSVAAWTDDLMGYLATFLPAALLAATLLWCGVALVRLARLAGGLLQVRRLIQTSEPASAAAQEIAGPLSQALQLRSQPTILVSDSLDEAAAVGLADAKVILPRRWGESLDRQMLRAVLAHELAHIRRADLWVLMAQRVVESLLPFHPAVAWMSLEISRQRELCCDAEAIRITGERLAYAQTLQRVADWKLADVRPALSAGIRGESNMNLLSRVKLALGLPAASPAVMSRGLLAAIAVPGIVALVGAGFAPSLSLADDEERTVEVREDENREVKREGAPAREREVGERERDPNREVERDREGDREGRREDRPAPRRDEQERAREVPERENPEMRELIMLLRKLNAEVSSLRAEVNQLKANSRMQPDRPRPEADRPRPEGDRPRGEGDRPREGARPDQPRPDQPRREADRPRPDQPRPDQPKREGDRPRAEEPKREEPRREEPRREGDKPVEQPAVKPE</sequence>
<dbReference type="PANTHER" id="PTHR34978">
    <property type="entry name" value="POSSIBLE SENSOR-TRANSDUCER PROTEIN BLAR"/>
    <property type="match status" value="1"/>
</dbReference>
<dbReference type="eggNOG" id="COG4219">
    <property type="taxonomic scope" value="Bacteria"/>
</dbReference>
<evidence type="ECO:0000259" key="3">
    <source>
        <dbReference type="Pfam" id="PF05569"/>
    </source>
</evidence>
<dbReference type="InterPro" id="IPR008756">
    <property type="entry name" value="Peptidase_M56"/>
</dbReference>
<protein>
    <submittedName>
        <fullName evidence="4">Peptidase M56 BlaR1</fullName>
    </submittedName>
</protein>
<dbReference type="Pfam" id="PF05569">
    <property type="entry name" value="Peptidase_M56"/>
    <property type="match status" value="1"/>
</dbReference>